<dbReference type="EMBL" id="KQ257473">
    <property type="protein sequence ID" value="KNC95898.1"/>
    <property type="molecule type" value="Genomic_DNA"/>
</dbReference>
<keyword evidence="2" id="KW-1185">Reference proteome</keyword>
<sequence length="216" mass="25130">MHPWHVFENVANAIRQNQDIDPVSPAVLKFPNRRAVAMYAIFENLSRKLYKSYNAKGWPAGLQRRKFNEKLVSKFRYSKLLDTRIWRQHVLQKMYKIEIAAWTVGKNTTPLSRLVQYGEFLARLAVIVGPGLLLCKNGKNGFSVNTFQRMKEKERVALWQRLTADPERTASARRILADQAVSQQTYQLRNYISFTAIPLAKLLERVKRFPPPKELD</sequence>
<accession>A0A0L0H588</accession>
<dbReference type="AlphaFoldDB" id="A0A0L0H588"/>
<proteinExistence type="predicted"/>
<dbReference type="Proteomes" id="UP000053201">
    <property type="component" value="Unassembled WGS sequence"/>
</dbReference>
<dbReference type="VEuPathDB" id="FungiDB:SPPG_08660"/>
<evidence type="ECO:0000313" key="2">
    <source>
        <dbReference type="Proteomes" id="UP000053201"/>
    </source>
</evidence>
<gene>
    <name evidence="1" type="ORF">SPPG_08660</name>
</gene>
<evidence type="ECO:0000313" key="1">
    <source>
        <dbReference type="EMBL" id="KNC95898.1"/>
    </source>
</evidence>
<dbReference type="RefSeq" id="XP_016603938.1">
    <property type="nucleotide sequence ID" value="XM_016756806.1"/>
</dbReference>
<organism evidence="1 2">
    <name type="scientific">Spizellomyces punctatus (strain DAOM BR117)</name>
    <dbReference type="NCBI Taxonomy" id="645134"/>
    <lineage>
        <taxon>Eukaryota</taxon>
        <taxon>Fungi</taxon>
        <taxon>Fungi incertae sedis</taxon>
        <taxon>Chytridiomycota</taxon>
        <taxon>Chytridiomycota incertae sedis</taxon>
        <taxon>Chytridiomycetes</taxon>
        <taxon>Spizellomycetales</taxon>
        <taxon>Spizellomycetaceae</taxon>
        <taxon>Spizellomyces</taxon>
    </lineage>
</organism>
<name>A0A0L0H588_SPIPD</name>
<reference evidence="1 2" key="1">
    <citation type="submission" date="2009-08" db="EMBL/GenBank/DDBJ databases">
        <title>The Genome Sequence of Spizellomyces punctatus strain DAOM BR117.</title>
        <authorList>
            <consortium name="The Broad Institute Genome Sequencing Platform"/>
            <person name="Russ C."/>
            <person name="Cuomo C."/>
            <person name="Shea T."/>
            <person name="Young S.K."/>
            <person name="Zeng Q."/>
            <person name="Koehrsen M."/>
            <person name="Haas B."/>
            <person name="Borodovsky M."/>
            <person name="Guigo R."/>
            <person name="Alvarado L."/>
            <person name="Berlin A."/>
            <person name="Bochicchio J."/>
            <person name="Borenstein D."/>
            <person name="Chapman S."/>
            <person name="Chen Z."/>
            <person name="Engels R."/>
            <person name="Freedman E."/>
            <person name="Gellesch M."/>
            <person name="Goldberg J."/>
            <person name="Griggs A."/>
            <person name="Gujja S."/>
            <person name="Heiman D."/>
            <person name="Hepburn T."/>
            <person name="Howarth C."/>
            <person name="Jen D."/>
            <person name="Larson L."/>
            <person name="Lewis B."/>
            <person name="Mehta T."/>
            <person name="Park D."/>
            <person name="Pearson M."/>
            <person name="Roberts A."/>
            <person name="Saif S."/>
            <person name="Shenoy N."/>
            <person name="Sisk P."/>
            <person name="Stolte C."/>
            <person name="Sykes S."/>
            <person name="Thomson T."/>
            <person name="Walk T."/>
            <person name="White J."/>
            <person name="Yandava C."/>
            <person name="Burger G."/>
            <person name="Gray M.W."/>
            <person name="Holland P.W.H."/>
            <person name="King N."/>
            <person name="Lang F.B.F."/>
            <person name="Roger A.J."/>
            <person name="Ruiz-Trillo I."/>
            <person name="Lander E."/>
            <person name="Nusbaum C."/>
        </authorList>
    </citation>
    <scope>NUCLEOTIDE SEQUENCE [LARGE SCALE GENOMIC DNA]</scope>
    <source>
        <strain evidence="1 2">DAOM BR117</strain>
    </source>
</reference>
<dbReference type="GeneID" id="27691805"/>
<protein>
    <submittedName>
        <fullName evidence="1">Uncharacterized protein</fullName>
    </submittedName>
</protein>
<dbReference type="InParanoid" id="A0A0L0H588"/>